<dbReference type="EMBL" id="JARKIB010000038">
    <property type="protein sequence ID" value="KAJ7759994.1"/>
    <property type="molecule type" value="Genomic_DNA"/>
</dbReference>
<gene>
    <name evidence="2" type="ORF">B0H16DRAFT_586887</name>
</gene>
<sequence length="110" mass="11066">MQFNIKFIAAAALVAASPGMAATLSFDAGGNCSGLILGSFDDVQPFQCTSLAADGTAASISYSNITNQLYVFPSSGSHTFCGNGIILDLYGGSGCGTAPAGTSIEAAFYF</sequence>
<protein>
    <submittedName>
        <fullName evidence="2">Uncharacterized protein</fullName>
    </submittedName>
</protein>
<accession>A0AAD7J9K6</accession>
<dbReference type="AlphaFoldDB" id="A0AAD7J9K6"/>
<name>A0AAD7J9K6_9AGAR</name>
<evidence type="ECO:0000313" key="3">
    <source>
        <dbReference type="Proteomes" id="UP001215598"/>
    </source>
</evidence>
<evidence type="ECO:0000256" key="1">
    <source>
        <dbReference type="SAM" id="SignalP"/>
    </source>
</evidence>
<reference evidence="2" key="1">
    <citation type="submission" date="2023-03" db="EMBL/GenBank/DDBJ databases">
        <title>Massive genome expansion in bonnet fungi (Mycena s.s.) driven by repeated elements and novel gene families across ecological guilds.</title>
        <authorList>
            <consortium name="Lawrence Berkeley National Laboratory"/>
            <person name="Harder C.B."/>
            <person name="Miyauchi S."/>
            <person name="Viragh M."/>
            <person name="Kuo A."/>
            <person name="Thoen E."/>
            <person name="Andreopoulos B."/>
            <person name="Lu D."/>
            <person name="Skrede I."/>
            <person name="Drula E."/>
            <person name="Henrissat B."/>
            <person name="Morin E."/>
            <person name="Kohler A."/>
            <person name="Barry K."/>
            <person name="LaButti K."/>
            <person name="Morin E."/>
            <person name="Salamov A."/>
            <person name="Lipzen A."/>
            <person name="Mereny Z."/>
            <person name="Hegedus B."/>
            <person name="Baldrian P."/>
            <person name="Stursova M."/>
            <person name="Weitz H."/>
            <person name="Taylor A."/>
            <person name="Grigoriev I.V."/>
            <person name="Nagy L.G."/>
            <person name="Martin F."/>
            <person name="Kauserud H."/>
        </authorList>
    </citation>
    <scope>NUCLEOTIDE SEQUENCE</scope>
    <source>
        <strain evidence="2">CBHHK182m</strain>
    </source>
</reference>
<proteinExistence type="predicted"/>
<feature type="chain" id="PRO_5042290478" evidence="1">
    <location>
        <begin position="22"/>
        <end position="110"/>
    </location>
</feature>
<keyword evidence="1" id="KW-0732">Signal</keyword>
<evidence type="ECO:0000313" key="2">
    <source>
        <dbReference type="EMBL" id="KAJ7759994.1"/>
    </source>
</evidence>
<feature type="signal peptide" evidence="1">
    <location>
        <begin position="1"/>
        <end position="21"/>
    </location>
</feature>
<comment type="caution">
    <text evidence="2">The sequence shown here is derived from an EMBL/GenBank/DDBJ whole genome shotgun (WGS) entry which is preliminary data.</text>
</comment>
<dbReference type="Proteomes" id="UP001215598">
    <property type="component" value="Unassembled WGS sequence"/>
</dbReference>
<keyword evidence="3" id="KW-1185">Reference proteome</keyword>
<organism evidence="2 3">
    <name type="scientific">Mycena metata</name>
    <dbReference type="NCBI Taxonomy" id="1033252"/>
    <lineage>
        <taxon>Eukaryota</taxon>
        <taxon>Fungi</taxon>
        <taxon>Dikarya</taxon>
        <taxon>Basidiomycota</taxon>
        <taxon>Agaricomycotina</taxon>
        <taxon>Agaricomycetes</taxon>
        <taxon>Agaricomycetidae</taxon>
        <taxon>Agaricales</taxon>
        <taxon>Marasmiineae</taxon>
        <taxon>Mycenaceae</taxon>
        <taxon>Mycena</taxon>
    </lineage>
</organism>